<dbReference type="Proteomes" id="UP000322873">
    <property type="component" value="Unassembled WGS sequence"/>
</dbReference>
<reference evidence="1 2" key="1">
    <citation type="submission" date="2019-06" db="EMBL/GenBank/DDBJ databases">
        <title>Genome Sequence of the Brown Rot Fungal Pathogen Monilinia fructicola.</title>
        <authorList>
            <person name="De Miccolis Angelini R.M."/>
            <person name="Landi L."/>
            <person name="Abate D."/>
            <person name="Pollastro S."/>
            <person name="Romanazzi G."/>
            <person name="Faretra F."/>
        </authorList>
    </citation>
    <scope>NUCLEOTIDE SEQUENCE [LARGE SCALE GENOMIC DNA]</scope>
    <source>
        <strain evidence="1 2">Mfrc123</strain>
    </source>
</reference>
<organism evidence="1 2">
    <name type="scientific">Monilinia fructicola</name>
    <name type="common">Brown rot fungus</name>
    <name type="synonym">Ciboria fructicola</name>
    <dbReference type="NCBI Taxonomy" id="38448"/>
    <lineage>
        <taxon>Eukaryota</taxon>
        <taxon>Fungi</taxon>
        <taxon>Dikarya</taxon>
        <taxon>Ascomycota</taxon>
        <taxon>Pezizomycotina</taxon>
        <taxon>Leotiomycetes</taxon>
        <taxon>Helotiales</taxon>
        <taxon>Sclerotiniaceae</taxon>
        <taxon>Monilinia</taxon>
    </lineage>
</organism>
<keyword evidence="2" id="KW-1185">Reference proteome</keyword>
<dbReference type="EMBL" id="VICG01000010">
    <property type="protein sequence ID" value="KAA8567827.1"/>
    <property type="molecule type" value="Genomic_DNA"/>
</dbReference>
<sequence length="104" mass="11617">MIISLAPMSYTPPLVSTVYRLALQMDPNTCRSGNNFFAFTGGLSTKKLRQSVIAPNCFRYPRAKSNIRSALEHIIEAVYTNTYGGSWLSPHSKSYTILTPPKFL</sequence>
<evidence type="ECO:0000313" key="1">
    <source>
        <dbReference type="EMBL" id="KAA8567827.1"/>
    </source>
</evidence>
<gene>
    <name evidence="1" type="ORF">EYC84_008282</name>
</gene>
<comment type="caution">
    <text evidence="1">The sequence shown here is derived from an EMBL/GenBank/DDBJ whole genome shotgun (WGS) entry which is preliminary data.</text>
</comment>
<proteinExistence type="predicted"/>
<dbReference type="AlphaFoldDB" id="A0A5M9JGE7"/>
<accession>A0A5M9JGE7</accession>
<name>A0A5M9JGE7_MONFR</name>
<protein>
    <submittedName>
        <fullName evidence="1">Uncharacterized protein</fullName>
    </submittedName>
</protein>
<evidence type="ECO:0000313" key="2">
    <source>
        <dbReference type="Proteomes" id="UP000322873"/>
    </source>
</evidence>